<evidence type="ECO:0000259" key="8">
    <source>
        <dbReference type="Pfam" id="PF02470"/>
    </source>
</evidence>
<evidence type="ECO:0000256" key="1">
    <source>
        <dbReference type="ARBA" id="ARBA00004533"/>
    </source>
</evidence>
<dbReference type="EMBL" id="UGMS01000003">
    <property type="protein sequence ID" value="STW78818.1"/>
    <property type="molecule type" value="Genomic_DNA"/>
</dbReference>
<dbReference type="Pfam" id="PF02470">
    <property type="entry name" value="MlaD"/>
    <property type="match status" value="1"/>
</dbReference>
<evidence type="ECO:0000256" key="2">
    <source>
        <dbReference type="ARBA" id="ARBA00022475"/>
    </source>
</evidence>
<evidence type="ECO:0000256" key="4">
    <source>
        <dbReference type="ARBA" id="ARBA00022692"/>
    </source>
</evidence>
<dbReference type="PANTHER" id="PTHR30462:SF0">
    <property type="entry name" value="INTERMEMBRANE TRANSPORT PROTEIN YEBT"/>
    <property type="match status" value="1"/>
</dbReference>
<evidence type="ECO:0000313" key="10">
    <source>
        <dbReference type="Proteomes" id="UP000254863"/>
    </source>
</evidence>
<comment type="caution">
    <text evidence="9">The sequence shown here is derived from an EMBL/GenBank/DDBJ whole genome shotgun (WGS) entry which is preliminary data.</text>
</comment>
<keyword evidence="5 7" id="KW-1133">Transmembrane helix</keyword>
<keyword evidence="2" id="KW-1003">Cell membrane</keyword>
<keyword evidence="4 7" id="KW-0812">Transmembrane</keyword>
<proteinExistence type="predicted"/>
<comment type="subcellular location">
    <subcellularLocation>
        <location evidence="1">Cell inner membrane</location>
    </subcellularLocation>
</comment>
<name>A0A7H4PK95_9ENTR</name>
<feature type="transmembrane region" description="Helical" evidence="7">
    <location>
        <begin position="23"/>
        <end position="42"/>
    </location>
</feature>
<sequence>MSQETPASPTEAKIKTKRRISPFWLLPVIALLIAGWLIWTSYQDRGTTIVIDFQSANGIVPGRTPIRYQGVEVGTVENISLSKDLSKIEVSASVKGDMKDALRKETQFWLVTPKASLAGVSGLDALVGGNYIGMMPGQGEPEDHFVALDTQPKYHINNGELMIHLKSADLGSLTSGSLVYFRKFRSAGYMTTPLIRTIRASPLMC</sequence>
<feature type="domain" description="Mce/MlaD" evidence="8">
    <location>
        <begin position="45"/>
        <end position="137"/>
    </location>
</feature>
<gene>
    <name evidence="9" type="ORF">NCTC11685_06134</name>
</gene>
<dbReference type="PANTHER" id="PTHR30462">
    <property type="entry name" value="INTERMEMBRANE TRANSPORT PROTEIN PQIB-RELATED"/>
    <property type="match status" value="1"/>
</dbReference>
<dbReference type="Proteomes" id="UP000254863">
    <property type="component" value="Unassembled WGS sequence"/>
</dbReference>
<evidence type="ECO:0000256" key="6">
    <source>
        <dbReference type="ARBA" id="ARBA00023136"/>
    </source>
</evidence>
<evidence type="ECO:0000313" key="9">
    <source>
        <dbReference type="EMBL" id="STW78818.1"/>
    </source>
</evidence>
<dbReference type="GO" id="GO:0005886">
    <property type="term" value="C:plasma membrane"/>
    <property type="evidence" value="ECO:0007669"/>
    <property type="project" value="UniProtKB-SubCell"/>
</dbReference>
<keyword evidence="6 7" id="KW-0472">Membrane</keyword>
<evidence type="ECO:0000256" key="7">
    <source>
        <dbReference type="SAM" id="Phobius"/>
    </source>
</evidence>
<evidence type="ECO:0000256" key="5">
    <source>
        <dbReference type="ARBA" id="ARBA00022989"/>
    </source>
</evidence>
<dbReference type="InterPro" id="IPR003399">
    <property type="entry name" value="Mce/MlaD"/>
</dbReference>
<accession>A0A7H4PK95</accession>
<keyword evidence="3" id="KW-0997">Cell inner membrane</keyword>
<reference evidence="9 10" key="1">
    <citation type="submission" date="2018-06" db="EMBL/GenBank/DDBJ databases">
        <authorList>
            <consortium name="Pathogen Informatics"/>
            <person name="Doyle S."/>
        </authorList>
    </citation>
    <scope>NUCLEOTIDE SEQUENCE [LARGE SCALE GENOMIC DNA]</scope>
    <source>
        <strain evidence="9 10">NCTC11685</strain>
    </source>
</reference>
<protein>
    <submittedName>
        <fullName evidence="9">Paraquat-inducible protein B</fullName>
    </submittedName>
</protein>
<evidence type="ECO:0000256" key="3">
    <source>
        <dbReference type="ARBA" id="ARBA00022519"/>
    </source>
</evidence>
<organism evidence="9 10">
    <name type="scientific">Klebsiella michiganensis</name>
    <dbReference type="NCBI Taxonomy" id="1134687"/>
    <lineage>
        <taxon>Bacteria</taxon>
        <taxon>Pseudomonadati</taxon>
        <taxon>Pseudomonadota</taxon>
        <taxon>Gammaproteobacteria</taxon>
        <taxon>Enterobacterales</taxon>
        <taxon>Enterobacteriaceae</taxon>
        <taxon>Klebsiella/Raoultella group</taxon>
        <taxon>Klebsiella</taxon>
    </lineage>
</organism>
<dbReference type="InterPro" id="IPR051800">
    <property type="entry name" value="PqiA-PqiB_transport"/>
</dbReference>
<dbReference type="AlphaFoldDB" id="A0A7H4PK95"/>